<keyword evidence="1" id="KW-0479">Metal-binding</keyword>
<evidence type="ECO:0000259" key="2">
    <source>
        <dbReference type="PROSITE" id="PS50157"/>
    </source>
</evidence>
<dbReference type="PROSITE" id="PS00028">
    <property type="entry name" value="ZINC_FINGER_C2H2_1"/>
    <property type="match status" value="1"/>
</dbReference>
<keyword evidence="4" id="KW-1185">Reference proteome</keyword>
<dbReference type="PROSITE" id="PS50157">
    <property type="entry name" value="ZINC_FINGER_C2H2_2"/>
    <property type="match status" value="1"/>
</dbReference>
<comment type="caution">
    <text evidence="3">The sequence shown here is derived from an EMBL/GenBank/DDBJ whole genome shotgun (WGS) entry which is preliminary data.</text>
</comment>
<dbReference type="GO" id="GO:0008270">
    <property type="term" value="F:zinc ion binding"/>
    <property type="evidence" value="ECO:0007669"/>
    <property type="project" value="UniProtKB-KW"/>
</dbReference>
<protein>
    <recommendedName>
        <fullName evidence="2">C2H2-type domain-containing protein</fullName>
    </recommendedName>
</protein>
<evidence type="ECO:0000256" key="1">
    <source>
        <dbReference type="PROSITE-ProRule" id="PRU00042"/>
    </source>
</evidence>
<proteinExistence type="predicted"/>
<dbReference type="InterPro" id="IPR013087">
    <property type="entry name" value="Znf_C2H2_type"/>
</dbReference>
<gene>
    <name evidence="3" type="ORF">CEXT_154261</name>
</gene>
<organism evidence="3 4">
    <name type="scientific">Caerostris extrusa</name>
    <name type="common">Bark spider</name>
    <name type="synonym">Caerostris bankana</name>
    <dbReference type="NCBI Taxonomy" id="172846"/>
    <lineage>
        <taxon>Eukaryota</taxon>
        <taxon>Metazoa</taxon>
        <taxon>Ecdysozoa</taxon>
        <taxon>Arthropoda</taxon>
        <taxon>Chelicerata</taxon>
        <taxon>Arachnida</taxon>
        <taxon>Araneae</taxon>
        <taxon>Araneomorphae</taxon>
        <taxon>Entelegynae</taxon>
        <taxon>Araneoidea</taxon>
        <taxon>Araneidae</taxon>
        <taxon>Caerostris</taxon>
    </lineage>
</organism>
<dbReference type="Proteomes" id="UP001054945">
    <property type="component" value="Unassembled WGS sequence"/>
</dbReference>
<evidence type="ECO:0000313" key="3">
    <source>
        <dbReference type="EMBL" id="GIY90123.1"/>
    </source>
</evidence>
<evidence type="ECO:0000313" key="4">
    <source>
        <dbReference type="Proteomes" id="UP001054945"/>
    </source>
</evidence>
<accession>A0AAV4X8K5</accession>
<reference evidence="3 4" key="1">
    <citation type="submission" date="2021-06" db="EMBL/GenBank/DDBJ databases">
        <title>Caerostris extrusa draft genome.</title>
        <authorList>
            <person name="Kono N."/>
            <person name="Arakawa K."/>
        </authorList>
    </citation>
    <scope>NUCLEOTIDE SEQUENCE [LARGE SCALE GENOMIC DNA]</scope>
</reference>
<sequence length="214" mass="24010">MVNPCGKHRNSSTPLIRPRIKLQFHLLPKVLILLALGSSPGTPQDVSLRNVTRENSTVTLSFPILGKLSCPEPNCPASFVGKYWNVRKGQLIKYLRFVHSISISSSQFVCNICQKNISGKPKEHACFKSSESPMVLYVEQELKCSFCEASFTCTLGLQNHVKAHEKSAALSNVTPLKFHHPEGGNVRRKFVIAHRHVMIRRMPASLSNREPWLP</sequence>
<feature type="domain" description="C2H2-type" evidence="2">
    <location>
        <begin position="142"/>
        <end position="169"/>
    </location>
</feature>
<name>A0AAV4X8K5_CAEEX</name>
<keyword evidence="1" id="KW-0863">Zinc-finger</keyword>
<keyword evidence="1" id="KW-0862">Zinc</keyword>
<dbReference type="AlphaFoldDB" id="A0AAV4X8K5"/>
<dbReference type="EMBL" id="BPLR01017294">
    <property type="protein sequence ID" value="GIY90123.1"/>
    <property type="molecule type" value="Genomic_DNA"/>
</dbReference>